<protein>
    <submittedName>
        <fullName evidence="1">Uncharacterized protein</fullName>
    </submittedName>
</protein>
<proteinExistence type="predicted"/>
<dbReference type="Proteomes" id="UP000242972">
    <property type="component" value="Unassembled WGS sequence"/>
</dbReference>
<gene>
    <name evidence="1" type="ORF">C7B46_12175</name>
</gene>
<dbReference type="AlphaFoldDB" id="A0A2T2XER6"/>
<accession>A0A2T2XER6</accession>
<reference evidence="1 2" key="1">
    <citation type="journal article" date="2014" name="BMC Genomics">
        <title>Comparison of environmental and isolate Sulfobacillus genomes reveals diverse carbon, sulfur, nitrogen, and hydrogen metabolisms.</title>
        <authorList>
            <person name="Justice N.B."/>
            <person name="Norman A."/>
            <person name="Brown C.T."/>
            <person name="Singh A."/>
            <person name="Thomas B.C."/>
            <person name="Banfield J.F."/>
        </authorList>
    </citation>
    <scope>NUCLEOTIDE SEQUENCE [LARGE SCALE GENOMIC DNA]</scope>
    <source>
        <strain evidence="1">AMDSBA4</strain>
    </source>
</reference>
<dbReference type="EMBL" id="PXYW01000029">
    <property type="protein sequence ID" value="PSR33003.1"/>
    <property type="molecule type" value="Genomic_DNA"/>
</dbReference>
<evidence type="ECO:0000313" key="1">
    <source>
        <dbReference type="EMBL" id="PSR33003.1"/>
    </source>
</evidence>
<evidence type="ECO:0000313" key="2">
    <source>
        <dbReference type="Proteomes" id="UP000242972"/>
    </source>
</evidence>
<comment type="caution">
    <text evidence="1">The sequence shown here is derived from an EMBL/GenBank/DDBJ whole genome shotgun (WGS) entry which is preliminary data.</text>
</comment>
<name>A0A2T2XER6_9FIRM</name>
<sequence>MTRIRRPRPAYREHYPDSVDWITSAMASKARISITGSGEMESGGRFCATGIGFRLPNAANLPTFVIINNENVRFGWRLFGRVAHYPRDVGR</sequence>
<organism evidence="1 2">
    <name type="scientific">Sulfobacillus benefaciens</name>
    <dbReference type="NCBI Taxonomy" id="453960"/>
    <lineage>
        <taxon>Bacteria</taxon>
        <taxon>Bacillati</taxon>
        <taxon>Bacillota</taxon>
        <taxon>Clostridia</taxon>
        <taxon>Eubacteriales</taxon>
        <taxon>Clostridiales Family XVII. Incertae Sedis</taxon>
        <taxon>Sulfobacillus</taxon>
    </lineage>
</organism>